<keyword evidence="1" id="KW-0695">RNA-directed DNA polymerase</keyword>
<keyword evidence="1" id="KW-0808">Transferase</keyword>
<dbReference type="PANTHER" id="PTHR47331:SF1">
    <property type="entry name" value="GAG-LIKE PROTEIN"/>
    <property type="match status" value="1"/>
</dbReference>
<sequence>TQDKHPVNRNLEQLTASEVKLAELLWIKSSQSLSFDKEISFIISRNAKSTPPVYVNQFGLFLDDDHVLRCKGRLNNASLNLGSKNLILLPNKSKFVELLIREVHDKIKHSGLRDTLTTIRERFWLLRGREAAKRAEALPYGATAPPALPASRVSDERPFTNVGLAFAGPLAVHLELTPSLSLPAFLRAFTRYASRRGLPALLISDNAKTFRAASAEIRKLCRADEVLRYLTNNQITWQFIVEKAPWWGGFWERFSYDKLQTLMVEIEGIVNERPITYVYDDTE</sequence>
<dbReference type="InterPro" id="IPR012337">
    <property type="entry name" value="RNaseH-like_sf"/>
</dbReference>
<evidence type="ECO:0000313" key="2">
    <source>
        <dbReference type="Proteomes" id="UP001152795"/>
    </source>
</evidence>
<dbReference type="GO" id="GO:0003964">
    <property type="term" value="F:RNA-directed DNA polymerase activity"/>
    <property type="evidence" value="ECO:0007669"/>
    <property type="project" value="UniProtKB-KW"/>
</dbReference>
<dbReference type="SUPFAM" id="SSF53098">
    <property type="entry name" value="Ribonuclease H-like"/>
    <property type="match status" value="1"/>
</dbReference>
<protein>
    <submittedName>
        <fullName evidence="1">RNA-directed DNA polymerase from mobile element jockey</fullName>
    </submittedName>
</protein>
<organism evidence="1 2">
    <name type="scientific">Paramuricea clavata</name>
    <name type="common">Red gorgonian</name>
    <name type="synonym">Violescent sea-whip</name>
    <dbReference type="NCBI Taxonomy" id="317549"/>
    <lineage>
        <taxon>Eukaryota</taxon>
        <taxon>Metazoa</taxon>
        <taxon>Cnidaria</taxon>
        <taxon>Anthozoa</taxon>
        <taxon>Octocorallia</taxon>
        <taxon>Malacalcyonacea</taxon>
        <taxon>Plexauridae</taxon>
        <taxon>Paramuricea</taxon>
    </lineage>
</organism>
<keyword evidence="2" id="KW-1185">Reference proteome</keyword>
<evidence type="ECO:0000313" key="1">
    <source>
        <dbReference type="EMBL" id="CAB4016103.1"/>
    </source>
</evidence>
<feature type="non-terminal residue" evidence="1">
    <location>
        <position position="283"/>
    </location>
</feature>
<proteinExistence type="predicted"/>
<gene>
    <name evidence="1" type="ORF">PACLA_8A030429</name>
</gene>
<reference evidence="1" key="1">
    <citation type="submission" date="2020-04" db="EMBL/GenBank/DDBJ databases">
        <authorList>
            <person name="Alioto T."/>
            <person name="Alioto T."/>
            <person name="Gomez Garrido J."/>
        </authorList>
    </citation>
    <scope>NUCLEOTIDE SEQUENCE</scope>
    <source>
        <strain evidence="1">A484AB</strain>
    </source>
</reference>
<dbReference type="Proteomes" id="UP001152795">
    <property type="component" value="Unassembled WGS sequence"/>
</dbReference>
<dbReference type="Gene3D" id="3.30.420.10">
    <property type="entry name" value="Ribonuclease H-like superfamily/Ribonuclease H"/>
    <property type="match status" value="1"/>
</dbReference>
<dbReference type="AlphaFoldDB" id="A0A6S7IG52"/>
<comment type="caution">
    <text evidence="1">The sequence shown here is derived from an EMBL/GenBank/DDBJ whole genome shotgun (WGS) entry which is preliminary data.</text>
</comment>
<accession>A0A6S7IG52</accession>
<dbReference type="PANTHER" id="PTHR47331">
    <property type="entry name" value="PHD-TYPE DOMAIN-CONTAINING PROTEIN"/>
    <property type="match status" value="1"/>
</dbReference>
<dbReference type="GO" id="GO:0003676">
    <property type="term" value="F:nucleic acid binding"/>
    <property type="evidence" value="ECO:0007669"/>
    <property type="project" value="InterPro"/>
</dbReference>
<keyword evidence="1" id="KW-0548">Nucleotidyltransferase</keyword>
<dbReference type="InterPro" id="IPR036397">
    <property type="entry name" value="RNaseH_sf"/>
</dbReference>
<dbReference type="OrthoDB" id="5982457at2759"/>
<name>A0A6S7IG52_PARCT</name>
<dbReference type="EMBL" id="CACRXK020008970">
    <property type="protein sequence ID" value="CAB4016103.1"/>
    <property type="molecule type" value="Genomic_DNA"/>
</dbReference>